<keyword evidence="2 3" id="KW-0012">Acyltransferase</keyword>
<dbReference type="PRINTS" id="PR01489">
    <property type="entry name" value="RTXTOXINC"/>
</dbReference>
<dbReference type="GO" id="GO:0009404">
    <property type="term" value="P:toxin metabolic process"/>
    <property type="evidence" value="ECO:0007669"/>
    <property type="project" value="UniProtKB-UniRule"/>
</dbReference>
<dbReference type="AlphaFoldDB" id="A0A4U9IXE7"/>
<dbReference type="GO" id="GO:0016746">
    <property type="term" value="F:acyltransferase activity"/>
    <property type="evidence" value="ECO:0007669"/>
    <property type="project" value="UniProtKB-UniRule"/>
</dbReference>
<evidence type="ECO:0000256" key="1">
    <source>
        <dbReference type="ARBA" id="ARBA00005686"/>
    </source>
</evidence>
<dbReference type="GO" id="GO:0005737">
    <property type="term" value="C:cytoplasm"/>
    <property type="evidence" value="ECO:0007669"/>
    <property type="project" value="UniProtKB-SubCell"/>
</dbReference>
<dbReference type="InterPro" id="IPR003996">
    <property type="entry name" value="RTX_toxin-activating_protC_bac"/>
</dbReference>
<name>A0A4U9IXE7_9ENTR</name>
<dbReference type="EC" id="2.3.1.-" evidence="2"/>
<gene>
    <name evidence="3" type="primary">hlyC_2</name>
    <name evidence="3" type="ORF">NCTC13032_07341</name>
</gene>
<dbReference type="STRING" id="83655.APT61_00320"/>
<keyword evidence="2" id="KW-0963">Cytoplasm</keyword>
<comment type="subcellular location">
    <subcellularLocation>
        <location evidence="2">Cytoplasm</location>
    </subcellularLocation>
</comment>
<comment type="similarity">
    <text evidence="1 2">Belongs to the RTX toxin acyltransferase family.</text>
</comment>
<dbReference type="Pfam" id="PF02794">
    <property type="entry name" value="HlyC"/>
    <property type="match status" value="1"/>
</dbReference>
<comment type="function">
    <text evidence="2">Involved in fatty acylation of protoxin at internal lysine residues, thereby converting it to the active toxin.</text>
</comment>
<sequence length="179" mass="21226">MRYGELTVHCPLLHTVTLNEAEVLGASVWLWMHSLNHRDAPLHALPVVLLPIIKRQQYVLVEEKGRPIVFLSWAWMSEEAERRYLTEATVVLPEEDWCSGDRLWFRDFIAPFGHAETLFRLLRKEIFPHHIARSLWHRGNEKGRRISTFYGKQVTRDALLSWKKKHPLHRIKIKGFHHE</sequence>
<reference evidence="3 4" key="1">
    <citation type="submission" date="2019-05" db="EMBL/GenBank/DDBJ databases">
        <authorList>
            <consortium name="Pathogen Informatics"/>
        </authorList>
    </citation>
    <scope>NUCLEOTIDE SEQUENCE [LARGE SCALE GENOMIC DNA]</scope>
    <source>
        <strain evidence="3 4">NCTC13032</strain>
    </source>
</reference>
<accession>A0A4U9IXE7</accession>
<organism evidence="3 4">
    <name type="scientific">Leclercia adecarboxylata</name>
    <dbReference type="NCBI Taxonomy" id="83655"/>
    <lineage>
        <taxon>Bacteria</taxon>
        <taxon>Pseudomonadati</taxon>
        <taxon>Pseudomonadota</taxon>
        <taxon>Gammaproteobacteria</taxon>
        <taxon>Enterobacterales</taxon>
        <taxon>Enterobacteriaceae</taxon>
        <taxon>Leclercia</taxon>
    </lineage>
</organism>
<proteinExistence type="inferred from homology"/>
<evidence type="ECO:0000256" key="2">
    <source>
        <dbReference type="RuleBase" id="RU368102"/>
    </source>
</evidence>
<keyword evidence="2" id="KW-0204">Cytolysis</keyword>
<dbReference type="Proteomes" id="UP000310719">
    <property type="component" value="Chromosome"/>
</dbReference>
<protein>
    <recommendedName>
        <fullName evidence="2">RTX toxin-activating lysine-acyltransferase</fullName>
        <ecNumber evidence="2">2.3.1.-</ecNumber>
    </recommendedName>
</protein>
<keyword evidence="2 3" id="KW-0808">Transferase</keyword>
<evidence type="ECO:0000313" key="3">
    <source>
        <dbReference type="EMBL" id="VTP83418.1"/>
    </source>
</evidence>
<dbReference type="GO" id="GO:0031640">
    <property type="term" value="P:killing of cells of another organism"/>
    <property type="evidence" value="ECO:0007669"/>
    <property type="project" value="UniProtKB-KW"/>
</dbReference>
<dbReference type="EMBL" id="LR590464">
    <property type="protein sequence ID" value="VTP83418.1"/>
    <property type="molecule type" value="Genomic_DNA"/>
</dbReference>
<evidence type="ECO:0000313" key="4">
    <source>
        <dbReference type="Proteomes" id="UP000310719"/>
    </source>
</evidence>